<proteinExistence type="inferred from homology"/>
<accession>A0A5C8P7K6</accession>
<keyword evidence="3 5" id="KW-0732">Signal</keyword>
<dbReference type="PANTHER" id="PTHR37423:SF2">
    <property type="entry name" value="MEMBRANE-BOUND LYTIC MUREIN TRANSGLYCOSYLASE C"/>
    <property type="match status" value="1"/>
</dbReference>
<dbReference type="RefSeq" id="WP_178134129.1">
    <property type="nucleotide sequence ID" value="NZ_VDUZ01000088.1"/>
</dbReference>
<sequence length="732" mass="79776">MPHLRTGRGRSLPVAATLLAMLAAASAQAPAAWAQVTILKGAGDGPPAPGSGGPAVRTPGGTSAQAPTSGRAPSSARPPTGGYVPPADGGSTLAPRQADAVAGALAEVTPLPADIAQALTEANKAVDEKRWDDARRAIAPTRNGSLMKYVEWAIARQPNSDTTFAALVAFLRSNPDWPDELVLRRQAEDKIGPETPVAEQMAFFKEFPPLTSAGLMRRLEAAEQVAPDQLPALARESWRNGTFRNSDEITFLTTYGQHLQPSDHVERFDRLMREGRDKVARDLVPKLPDDYRPIAEARLAMIVKAPEVVAVLRAVPAAQQQDGRLLLDRIRYLRRTGDNAGALSLMQHLPATLQQDDSWWAERQIMARDALQAKRADLAYRLVAAHGLKRGVAFAEAEFLAGWIALRWLKKPDMALRHFQALEDNVSMPVSKSRAAYWLGRTHEAARRSRDATLWYDRGAQYGQTFYGQLAAKKLPNGAAQMPVDPMVTDRERQAVEQREIVSVARWLKQIGDDDRARLFLLRLGRIAGSAGELGLSAAVALDLGRPDVAVALARRGVETGVVLFDAAYPVVDLGATGAIERALALALTRQESSFNTSAVSSSGALGLMQLMPDTARDVATRLGQPYDSARLTRDPAYNVALGSQYLSEMLKRFGGSYELALAAYNAGPNRVSRWLDSIGDPRSGAIDMVDWIELIPFRETRNYVQRVMEGVAVYRDRLNGQFRSVPAPQQR</sequence>
<dbReference type="EMBL" id="VDUZ01000088">
    <property type="protein sequence ID" value="TXL69322.1"/>
    <property type="molecule type" value="Genomic_DNA"/>
</dbReference>
<evidence type="ECO:0000256" key="5">
    <source>
        <dbReference type="SAM" id="SignalP"/>
    </source>
</evidence>
<name>A0A5C8P7K6_9HYPH</name>
<protein>
    <submittedName>
        <fullName evidence="7">Lytic transglycosylase domain-containing protein</fullName>
    </submittedName>
</protein>
<feature type="domain" description="Transglycosylase SLT" evidence="6">
    <location>
        <begin position="578"/>
        <end position="678"/>
    </location>
</feature>
<dbReference type="InterPro" id="IPR008939">
    <property type="entry name" value="Lytic_TGlycosylase_superhlx_U"/>
</dbReference>
<dbReference type="Proteomes" id="UP000321638">
    <property type="component" value="Unassembled WGS sequence"/>
</dbReference>
<evidence type="ECO:0000313" key="8">
    <source>
        <dbReference type="Proteomes" id="UP000321638"/>
    </source>
</evidence>
<feature type="region of interest" description="Disordered" evidence="4">
    <location>
        <begin position="44"/>
        <end position="96"/>
    </location>
</feature>
<keyword evidence="8" id="KW-1185">Reference proteome</keyword>
<evidence type="ECO:0000313" key="7">
    <source>
        <dbReference type="EMBL" id="TXL69322.1"/>
    </source>
</evidence>
<feature type="compositionally biased region" description="Polar residues" evidence="4">
    <location>
        <begin position="60"/>
        <end position="72"/>
    </location>
</feature>
<evidence type="ECO:0000256" key="2">
    <source>
        <dbReference type="ARBA" id="ARBA00009387"/>
    </source>
</evidence>
<dbReference type="InterPro" id="IPR023346">
    <property type="entry name" value="Lysozyme-like_dom_sf"/>
</dbReference>
<dbReference type="CDD" id="cd13401">
    <property type="entry name" value="Slt70-like"/>
    <property type="match status" value="1"/>
</dbReference>
<dbReference type="Gene3D" id="1.25.20.10">
    <property type="entry name" value="Bacterial muramidases"/>
    <property type="match status" value="1"/>
</dbReference>
<dbReference type="AlphaFoldDB" id="A0A5C8P7K6"/>
<comment type="similarity">
    <text evidence="2">Belongs to the virb1 family.</text>
</comment>
<dbReference type="InterPro" id="IPR008258">
    <property type="entry name" value="Transglycosylase_SLT_dom_1"/>
</dbReference>
<feature type="signal peptide" evidence="5">
    <location>
        <begin position="1"/>
        <end position="31"/>
    </location>
</feature>
<comment type="caution">
    <text evidence="7">The sequence shown here is derived from an EMBL/GenBank/DDBJ whole genome shotgun (WGS) entry which is preliminary data.</text>
</comment>
<dbReference type="Gene3D" id="1.10.530.10">
    <property type="match status" value="1"/>
</dbReference>
<organism evidence="7 8">
    <name type="scientific">Vineibacter terrae</name>
    <dbReference type="NCBI Taxonomy" id="2586908"/>
    <lineage>
        <taxon>Bacteria</taxon>
        <taxon>Pseudomonadati</taxon>
        <taxon>Pseudomonadota</taxon>
        <taxon>Alphaproteobacteria</taxon>
        <taxon>Hyphomicrobiales</taxon>
        <taxon>Vineibacter</taxon>
    </lineage>
</organism>
<evidence type="ECO:0000256" key="4">
    <source>
        <dbReference type="SAM" id="MobiDB-lite"/>
    </source>
</evidence>
<dbReference type="SUPFAM" id="SSF48435">
    <property type="entry name" value="Bacterial muramidases"/>
    <property type="match status" value="1"/>
</dbReference>
<dbReference type="SUPFAM" id="SSF53955">
    <property type="entry name" value="Lysozyme-like"/>
    <property type="match status" value="1"/>
</dbReference>
<comment type="similarity">
    <text evidence="1">Belongs to the transglycosylase Slt family.</text>
</comment>
<feature type="chain" id="PRO_5022742990" evidence="5">
    <location>
        <begin position="32"/>
        <end position="732"/>
    </location>
</feature>
<dbReference type="Pfam" id="PF01464">
    <property type="entry name" value="SLT"/>
    <property type="match status" value="1"/>
</dbReference>
<gene>
    <name evidence="7" type="ORF">FHP25_39495</name>
</gene>
<evidence type="ECO:0000256" key="3">
    <source>
        <dbReference type="ARBA" id="ARBA00022729"/>
    </source>
</evidence>
<reference evidence="7 8" key="1">
    <citation type="submission" date="2019-06" db="EMBL/GenBank/DDBJ databases">
        <title>New taxonomy in bacterial strain CC-CFT640, isolated from vineyard.</title>
        <authorList>
            <person name="Lin S.-Y."/>
            <person name="Tsai C.-F."/>
            <person name="Young C.-C."/>
        </authorList>
    </citation>
    <scope>NUCLEOTIDE SEQUENCE [LARGE SCALE GENOMIC DNA]</scope>
    <source>
        <strain evidence="7 8">CC-CFT640</strain>
    </source>
</reference>
<evidence type="ECO:0000259" key="6">
    <source>
        <dbReference type="Pfam" id="PF01464"/>
    </source>
</evidence>
<dbReference type="PANTHER" id="PTHR37423">
    <property type="entry name" value="SOLUBLE LYTIC MUREIN TRANSGLYCOSYLASE-RELATED"/>
    <property type="match status" value="1"/>
</dbReference>
<dbReference type="GO" id="GO:0004553">
    <property type="term" value="F:hydrolase activity, hydrolyzing O-glycosyl compounds"/>
    <property type="evidence" value="ECO:0007669"/>
    <property type="project" value="InterPro"/>
</dbReference>
<evidence type="ECO:0000256" key="1">
    <source>
        <dbReference type="ARBA" id="ARBA00007734"/>
    </source>
</evidence>
<dbReference type="GO" id="GO:0042597">
    <property type="term" value="C:periplasmic space"/>
    <property type="evidence" value="ECO:0007669"/>
    <property type="project" value="InterPro"/>
</dbReference>